<gene>
    <name evidence="3" type="ORF">ACHAWO_013994</name>
</gene>
<organism evidence="3 4">
    <name type="scientific">Cyclotella atomus</name>
    <dbReference type="NCBI Taxonomy" id="382360"/>
    <lineage>
        <taxon>Eukaryota</taxon>
        <taxon>Sar</taxon>
        <taxon>Stramenopiles</taxon>
        <taxon>Ochrophyta</taxon>
        <taxon>Bacillariophyta</taxon>
        <taxon>Coscinodiscophyceae</taxon>
        <taxon>Thalassiosirophycidae</taxon>
        <taxon>Stephanodiscales</taxon>
        <taxon>Stephanodiscaceae</taxon>
        <taxon>Cyclotella</taxon>
    </lineage>
</organism>
<feature type="region of interest" description="Disordered" evidence="2">
    <location>
        <begin position="176"/>
        <end position="204"/>
    </location>
</feature>
<dbReference type="Proteomes" id="UP001530400">
    <property type="component" value="Unassembled WGS sequence"/>
</dbReference>
<feature type="coiled-coil region" evidence="1">
    <location>
        <begin position="119"/>
        <end position="148"/>
    </location>
</feature>
<evidence type="ECO:0000256" key="2">
    <source>
        <dbReference type="SAM" id="MobiDB-lite"/>
    </source>
</evidence>
<protein>
    <submittedName>
        <fullName evidence="3">Uncharacterized protein</fullName>
    </submittedName>
</protein>
<keyword evidence="4" id="KW-1185">Reference proteome</keyword>
<keyword evidence="1" id="KW-0175">Coiled coil</keyword>
<sequence length="232" mass="26139">MNDSDNLGKYPNIKTDEEDPSESIVTKVAPPAISEQNDRRAVRSRSRRERPRKLRPLPSDHKGVVDRYPRFDAIEPDIESFVTSCLPGVTLTHNTSSQRSKPTRKRSLPSLSFLSQKTFAAAEKKRRKEEQERQKVLAEEAAKKIMDSTMQALNETGVDGTLNKNEAAFQVNTETNVSTVTTRENASRSQNPENDPKANTTTTTTTFEGQSNVLMPPLLVEFLNSIRKHKDR</sequence>
<name>A0ABD3QNK1_9STRA</name>
<accession>A0ABD3QNK1</accession>
<feature type="region of interest" description="Disordered" evidence="2">
    <location>
        <begin position="1"/>
        <end position="65"/>
    </location>
</feature>
<dbReference type="AlphaFoldDB" id="A0ABD3QNK1"/>
<feature type="compositionally biased region" description="Polar residues" evidence="2">
    <location>
        <begin position="91"/>
        <end position="100"/>
    </location>
</feature>
<evidence type="ECO:0000313" key="4">
    <source>
        <dbReference type="Proteomes" id="UP001530400"/>
    </source>
</evidence>
<feature type="region of interest" description="Disordered" evidence="2">
    <location>
        <begin position="89"/>
        <end position="112"/>
    </location>
</feature>
<feature type="compositionally biased region" description="Basic residues" evidence="2">
    <location>
        <begin position="42"/>
        <end position="55"/>
    </location>
</feature>
<comment type="caution">
    <text evidence="3">The sequence shown here is derived from an EMBL/GenBank/DDBJ whole genome shotgun (WGS) entry which is preliminary data.</text>
</comment>
<evidence type="ECO:0000313" key="3">
    <source>
        <dbReference type="EMBL" id="KAL3801201.1"/>
    </source>
</evidence>
<evidence type="ECO:0000256" key="1">
    <source>
        <dbReference type="SAM" id="Coils"/>
    </source>
</evidence>
<reference evidence="3 4" key="1">
    <citation type="submission" date="2024-10" db="EMBL/GenBank/DDBJ databases">
        <title>Updated reference genomes for cyclostephanoid diatoms.</title>
        <authorList>
            <person name="Roberts W.R."/>
            <person name="Alverson A.J."/>
        </authorList>
    </citation>
    <scope>NUCLEOTIDE SEQUENCE [LARGE SCALE GENOMIC DNA]</scope>
    <source>
        <strain evidence="3 4">AJA010-31</strain>
    </source>
</reference>
<dbReference type="EMBL" id="JALLPJ020000143">
    <property type="protein sequence ID" value="KAL3801201.1"/>
    <property type="molecule type" value="Genomic_DNA"/>
</dbReference>
<proteinExistence type="predicted"/>
<feature type="compositionally biased region" description="Polar residues" evidence="2">
    <location>
        <begin position="187"/>
        <end position="199"/>
    </location>
</feature>